<evidence type="ECO:0000256" key="1">
    <source>
        <dbReference type="SAM" id="MobiDB-lite"/>
    </source>
</evidence>
<feature type="compositionally biased region" description="Low complexity" evidence="1">
    <location>
        <begin position="54"/>
        <end position="67"/>
    </location>
</feature>
<feature type="compositionally biased region" description="Low complexity" evidence="1">
    <location>
        <begin position="84"/>
        <end position="96"/>
    </location>
</feature>
<reference evidence="2 3" key="2">
    <citation type="submission" date="2018-11" db="EMBL/GenBank/DDBJ databases">
        <authorList>
            <consortium name="Pathogen Informatics"/>
        </authorList>
    </citation>
    <scope>NUCLEOTIDE SEQUENCE [LARGE SCALE GENOMIC DNA]</scope>
</reference>
<sequence length="210" mass="23145">MLFETVSVILDEPRTEKQLDCSSCNSSTDSAGSCSGEPNDTGSVRVLPTGTTTSSSSSSLSSLSLSPSLSWDDNGSLEVFGAGSPDSLSPLSTTTSENDAENSTSERVFTRLQQPPRQQNPRTYADILTTVCLTRYMIALKMYNEQKYYLAMCGCPPQQFFNPLDGTCFQAYQQPPGVFMVPLEALEAYMRYLERYVTTLVQLIMLELEE</sequence>
<gene>
    <name evidence="2" type="ORF">GPUH_LOCUS5749</name>
</gene>
<evidence type="ECO:0000313" key="4">
    <source>
        <dbReference type="WBParaSite" id="GPUH_0000575701-mRNA-1"/>
    </source>
</evidence>
<organism evidence="4">
    <name type="scientific">Gongylonema pulchrum</name>
    <dbReference type="NCBI Taxonomy" id="637853"/>
    <lineage>
        <taxon>Eukaryota</taxon>
        <taxon>Metazoa</taxon>
        <taxon>Ecdysozoa</taxon>
        <taxon>Nematoda</taxon>
        <taxon>Chromadorea</taxon>
        <taxon>Rhabditida</taxon>
        <taxon>Spirurina</taxon>
        <taxon>Spiruromorpha</taxon>
        <taxon>Spiruroidea</taxon>
        <taxon>Gongylonematidae</taxon>
        <taxon>Gongylonema</taxon>
    </lineage>
</organism>
<protein>
    <submittedName>
        <fullName evidence="4">Myotubularin phosphatase domain-containing protein</fullName>
    </submittedName>
</protein>
<evidence type="ECO:0000313" key="3">
    <source>
        <dbReference type="Proteomes" id="UP000271098"/>
    </source>
</evidence>
<accession>A0A183DAK8</accession>
<dbReference type="EMBL" id="UYRT01012556">
    <property type="protein sequence ID" value="VDK52015.1"/>
    <property type="molecule type" value="Genomic_DNA"/>
</dbReference>
<feature type="compositionally biased region" description="Polar residues" evidence="1">
    <location>
        <begin position="20"/>
        <end position="42"/>
    </location>
</feature>
<keyword evidence="3" id="KW-1185">Reference proteome</keyword>
<name>A0A183DAK8_9BILA</name>
<dbReference type="WBParaSite" id="GPUH_0000575701-mRNA-1">
    <property type="protein sequence ID" value="GPUH_0000575701-mRNA-1"/>
    <property type="gene ID" value="GPUH_0000575701"/>
</dbReference>
<dbReference type="AlphaFoldDB" id="A0A183DAK8"/>
<feature type="region of interest" description="Disordered" evidence="1">
    <location>
        <begin position="82"/>
        <end position="119"/>
    </location>
</feature>
<dbReference type="Proteomes" id="UP000271098">
    <property type="component" value="Unassembled WGS sequence"/>
</dbReference>
<reference evidence="4" key="1">
    <citation type="submission" date="2016-06" db="UniProtKB">
        <authorList>
            <consortium name="WormBaseParasite"/>
        </authorList>
    </citation>
    <scope>IDENTIFICATION</scope>
</reference>
<evidence type="ECO:0000313" key="2">
    <source>
        <dbReference type="EMBL" id="VDK52015.1"/>
    </source>
</evidence>
<proteinExistence type="predicted"/>
<feature type="region of interest" description="Disordered" evidence="1">
    <location>
        <begin position="17"/>
        <end position="67"/>
    </location>
</feature>